<sequence length="104" mass="11826">MVWRYLVSSCSICIDLKTNENPSGWPSGLGLGLPRWRSQVRNPLPAKARDLPSGLSSSHRACLAVPVVERISLCPFFCFLSLYCFEEICQKLIQFELEPCRYTE</sequence>
<reference evidence="1 2" key="1">
    <citation type="submission" date="2020-09" db="EMBL/GenBank/DDBJ databases">
        <title>De no assembly of potato wild relative species, Solanum commersonii.</title>
        <authorList>
            <person name="Cho K."/>
        </authorList>
    </citation>
    <scope>NUCLEOTIDE SEQUENCE [LARGE SCALE GENOMIC DNA]</scope>
    <source>
        <strain evidence="1">LZ3.2</strain>
        <tissue evidence="1">Leaf</tissue>
    </source>
</reference>
<dbReference type="Proteomes" id="UP000824120">
    <property type="component" value="Chromosome 8"/>
</dbReference>
<name>A0A9J5XMU1_SOLCO</name>
<dbReference type="EMBL" id="JACXVP010000008">
    <property type="protein sequence ID" value="KAG5589553.1"/>
    <property type="molecule type" value="Genomic_DNA"/>
</dbReference>
<dbReference type="AlphaFoldDB" id="A0A9J5XMU1"/>
<evidence type="ECO:0000313" key="2">
    <source>
        <dbReference type="Proteomes" id="UP000824120"/>
    </source>
</evidence>
<comment type="caution">
    <text evidence="1">The sequence shown here is derived from an EMBL/GenBank/DDBJ whole genome shotgun (WGS) entry which is preliminary data.</text>
</comment>
<organism evidence="1 2">
    <name type="scientific">Solanum commersonii</name>
    <name type="common">Commerson's wild potato</name>
    <name type="synonym">Commerson's nightshade</name>
    <dbReference type="NCBI Taxonomy" id="4109"/>
    <lineage>
        <taxon>Eukaryota</taxon>
        <taxon>Viridiplantae</taxon>
        <taxon>Streptophyta</taxon>
        <taxon>Embryophyta</taxon>
        <taxon>Tracheophyta</taxon>
        <taxon>Spermatophyta</taxon>
        <taxon>Magnoliopsida</taxon>
        <taxon>eudicotyledons</taxon>
        <taxon>Gunneridae</taxon>
        <taxon>Pentapetalae</taxon>
        <taxon>asterids</taxon>
        <taxon>lamiids</taxon>
        <taxon>Solanales</taxon>
        <taxon>Solanaceae</taxon>
        <taxon>Solanoideae</taxon>
        <taxon>Solaneae</taxon>
        <taxon>Solanum</taxon>
    </lineage>
</organism>
<protein>
    <submittedName>
        <fullName evidence="1">Uncharacterized protein</fullName>
    </submittedName>
</protein>
<accession>A0A9J5XMU1</accession>
<evidence type="ECO:0000313" key="1">
    <source>
        <dbReference type="EMBL" id="KAG5589553.1"/>
    </source>
</evidence>
<proteinExistence type="predicted"/>
<keyword evidence="2" id="KW-1185">Reference proteome</keyword>
<gene>
    <name evidence="1" type="ORF">H5410_040067</name>
</gene>